<evidence type="ECO:0000313" key="2">
    <source>
        <dbReference type="Proteomes" id="UP001302719"/>
    </source>
</evidence>
<proteinExistence type="predicted"/>
<organism evidence="1 2">
    <name type="scientific">Candidatus Nitrospira allomarina</name>
    <dbReference type="NCBI Taxonomy" id="3020900"/>
    <lineage>
        <taxon>Bacteria</taxon>
        <taxon>Pseudomonadati</taxon>
        <taxon>Nitrospirota</taxon>
        <taxon>Nitrospiria</taxon>
        <taxon>Nitrospirales</taxon>
        <taxon>Nitrospiraceae</taxon>
        <taxon>Nitrospira</taxon>
    </lineage>
</organism>
<reference evidence="1 2" key="1">
    <citation type="submission" date="2023-01" db="EMBL/GenBank/DDBJ databases">
        <title>Cultivation and genomic characterization of new, ubiquitous marine nitrite-oxidizing bacteria from the Nitrospirales.</title>
        <authorList>
            <person name="Mueller A.J."/>
            <person name="Daebeler A."/>
            <person name="Herbold C.W."/>
            <person name="Kirkegaard R.H."/>
            <person name="Daims H."/>
        </authorList>
    </citation>
    <scope>NUCLEOTIDE SEQUENCE [LARGE SCALE GENOMIC DNA]</scope>
    <source>
        <strain evidence="1 2">VA</strain>
    </source>
</reference>
<dbReference type="KEGG" id="nall:PP769_19035"/>
<accession>A0AA96GGB7</accession>
<dbReference type="AlphaFoldDB" id="A0AA96GGB7"/>
<evidence type="ECO:0000313" key="1">
    <source>
        <dbReference type="EMBL" id="WNM58039.1"/>
    </source>
</evidence>
<name>A0AA96GGB7_9BACT</name>
<dbReference type="Proteomes" id="UP001302719">
    <property type="component" value="Chromosome"/>
</dbReference>
<keyword evidence="2" id="KW-1185">Reference proteome</keyword>
<dbReference type="EMBL" id="CP116967">
    <property type="protein sequence ID" value="WNM58039.1"/>
    <property type="molecule type" value="Genomic_DNA"/>
</dbReference>
<protein>
    <submittedName>
        <fullName evidence="1">Uncharacterized protein</fullName>
    </submittedName>
</protein>
<sequence length="45" mass="5229">MDGAPYDKMLDRLSLDDVQDMVFGVRTLSQWEIRSDVWMFAGCET</sequence>
<dbReference type="RefSeq" id="WP_312643283.1">
    <property type="nucleotide sequence ID" value="NZ_CP116967.1"/>
</dbReference>
<gene>
    <name evidence="1" type="ORF">PP769_19035</name>
</gene>